<dbReference type="STRING" id="474960.SAMN05216180_2699"/>
<feature type="transmembrane region" description="Helical" evidence="1">
    <location>
        <begin position="46"/>
        <end position="63"/>
    </location>
</feature>
<dbReference type="AlphaFoldDB" id="A0A1H8DN30"/>
<sequence length="137" mass="16415">MSFLTQMRYRLQQWMYGRNGIDVLSRDLNILALAFMLLDYLLKTHIINWLGLLIFAVNIYRICSRNIAKRATENQAYLTFKGHFENWFIKKKKLFSDRKYYRFYKCSSCKQKLRVPKGKGKIEITCPKCGLHFIKKT</sequence>
<name>A0A1H8DN30_9FIRM</name>
<keyword evidence="1" id="KW-1133">Transmembrane helix</keyword>
<accession>A0A1H8DN30</accession>
<protein>
    <recommendedName>
        <fullName evidence="4">Zn-finger containing protein</fullName>
    </recommendedName>
</protein>
<dbReference type="Proteomes" id="UP000199158">
    <property type="component" value="Unassembled WGS sequence"/>
</dbReference>
<reference evidence="2 3" key="1">
    <citation type="submission" date="2016-10" db="EMBL/GenBank/DDBJ databases">
        <authorList>
            <person name="de Groot N.N."/>
        </authorList>
    </citation>
    <scope>NUCLEOTIDE SEQUENCE [LARGE SCALE GENOMIC DNA]</scope>
    <source>
        <strain evidence="2 3">CGMCC 1.5070</strain>
    </source>
</reference>
<gene>
    <name evidence="2" type="ORF">SAMN05216180_2699</name>
</gene>
<evidence type="ECO:0000256" key="1">
    <source>
        <dbReference type="SAM" id="Phobius"/>
    </source>
</evidence>
<dbReference type="EMBL" id="FOCG01000003">
    <property type="protein sequence ID" value="SEN08586.1"/>
    <property type="molecule type" value="Genomic_DNA"/>
</dbReference>
<organism evidence="2 3">
    <name type="scientific">Hydrogenoanaerobacterium saccharovorans</name>
    <dbReference type="NCBI Taxonomy" id="474960"/>
    <lineage>
        <taxon>Bacteria</taxon>
        <taxon>Bacillati</taxon>
        <taxon>Bacillota</taxon>
        <taxon>Clostridia</taxon>
        <taxon>Eubacteriales</taxon>
        <taxon>Oscillospiraceae</taxon>
        <taxon>Hydrogenoanaerobacterium</taxon>
    </lineage>
</organism>
<proteinExistence type="predicted"/>
<keyword evidence="3" id="KW-1185">Reference proteome</keyword>
<keyword evidence="1" id="KW-0472">Membrane</keyword>
<keyword evidence="1" id="KW-0812">Transmembrane</keyword>
<dbReference type="RefSeq" id="WP_242943175.1">
    <property type="nucleotide sequence ID" value="NZ_FOCG01000003.1"/>
</dbReference>
<evidence type="ECO:0000313" key="2">
    <source>
        <dbReference type="EMBL" id="SEN08586.1"/>
    </source>
</evidence>
<evidence type="ECO:0008006" key="4">
    <source>
        <dbReference type="Google" id="ProtNLM"/>
    </source>
</evidence>
<evidence type="ECO:0000313" key="3">
    <source>
        <dbReference type="Proteomes" id="UP000199158"/>
    </source>
</evidence>